<name>A0ABQ9GQM1_9NEOP</name>
<accession>A0ABQ9GQM1</accession>
<dbReference type="EMBL" id="JARBHB010000010">
    <property type="protein sequence ID" value="KAJ8874303.1"/>
    <property type="molecule type" value="Genomic_DNA"/>
</dbReference>
<comment type="caution">
    <text evidence="1">The sequence shown here is derived from an EMBL/GenBank/DDBJ whole genome shotgun (WGS) entry which is preliminary data.</text>
</comment>
<evidence type="ECO:0000313" key="2">
    <source>
        <dbReference type="Proteomes" id="UP001159363"/>
    </source>
</evidence>
<keyword evidence="2" id="KW-1185">Reference proteome</keyword>
<organism evidence="1 2">
    <name type="scientific">Dryococelus australis</name>
    <dbReference type="NCBI Taxonomy" id="614101"/>
    <lineage>
        <taxon>Eukaryota</taxon>
        <taxon>Metazoa</taxon>
        <taxon>Ecdysozoa</taxon>
        <taxon>Arthropoda</taxon>
        <taxon>Hexapoda</taxon>
        <taxon>Insecta</taxon>
        <taxon>Pterygota</taxon>
        <taxon>Neoptera</taxon>
        <taxon>Polyneoptera</taxon>
        <taxon>Phasmatodea</taxon>
        <taxon>Verophasmatodea</taxon>
        <taxon>Anareolatae</taxon>
        <taxon>Phasmatidae</taxon>
        <taxon>Eurycanthinae</taxon>
        <taxon>Dryococelus</taxon>
    </lineage>
</organism>
<sequence>MWVHRGPSVKEISSCLVQYTRVKTRKRAFSVNRCWFRGYVTARGFSSAHSWAFKKLMMPSIMKMFTFVQSTCCPRRAPELAGRGSTTTTSSTFSLRILRTLAVVRLLVSGYSHVGIVPDDAAGRRGFLRDSPFPPRLHSGAAPYSHRLTIIGSQHLDVLIAAQISPLGSAIRLVLDVTCCVLLYIDDPGISRAKARSVITLRVNACRRKIFYGKRQVGKAMFRMMAFGTPSALFLKAHMMATTDRLRSEGMFRDLLKEVAVFQYYIRLLVESENSLLAGTPLAFLPCPALRGIRPTPLRITRPSALRWILVLPQLSRCPGETKEAGGAPPTPAGAKRPVTWITSRQLPRPDGNTARLARRSDEALEVRVSVAHIAPSLLEHVYICLGKNSCVDSGNNTQLYQCCGVFVLHWCRTKEQLFRSPWTAHLLVVLSELVLCVLEQRRWSQNQNLTGIRNQFMIKFSRSRHLSSTTWMIARHKKGVGDHRRPWRVAVEPMNGVVYVTAQSTERRWRYVGWEPDDEPLTSLRLVLVPTHLACRRLQAYNDSISQLLSYPTNRFVVFGQREEYLETVTIAVSVKTRLNAVTIPAHCGVEASEKCEVTVNGLYLEFFCSFEAQKRVRCKDNTDTSNKCLIATRHKTLPFEANTSLNLQPQWGRNRIRLEKASQKQSSDTHKTPYDRVKRCWEHLRRVGADPRPLPGRQCVPLSHCAPAISEGVLTRAWRDSPVLWDSECASISIQHCTINEIFPLQLQFEMCERSPIGTSEHMQGFPGNAPQ</sequence>
<dbReference type="Proteomes" id="UP001159363">
    <property type="component" value="Chromosome 9"/>
</dbReference>
<protein>
    <submittedName>
        <fullName evidence="1">Uncharacterized protein</fullName>
    </submittedName>
</protein>
<proteinExistence type="predicted"/>
<reference evidence="1 2" key="1">
    <citation type="submission" date="2023-02" db="EMBL/GenBank/DDBJ databases">
        <title>LHISI_Scaffold_Assembly.</title>
        <authorList>
            <person name="Stuart O.P."/>
            <person name="Cleave R."/>
            <person name="Magrath M.J.L."/>
            <person name="Mikheyev A.S."/>
        </authorList>
    </citation>
    <scope>NUCLEOTIDE SEQUENCE [LARGE SCALE GENOMIC DNA]</scope>
    <source>
        <strain evidence="1">Daus_M_001</strain>
        <tissue evidence="1">Leg muscle</tissue>
    </source>
</reference>
<gene>
    <name evidence="1" type="ORF">PR048_025149</name>
</gene>
<evidence type="ECO:0000313" key="1">
    <source>
        <dbReference type="EMBL" id="KAJ8874303.1"/>
    </source>
</evidence>